<evidence type="ECO:0000256" key="1">
    <source>
        <dbReference type="ARBA" id="ARBA00022630"/>
    </source>
</evidence>
<keyword evidence="4" id="KW-0503">Monooxygenase</keyword>
<evidence type="ECO:0000256" key="3">
    <source>
        <dbReference type="ARBA" id="ARBA00023002"/>
    </source>
</evidence>
<dbReference type="AlphaFoldDB" id="A0A9X2ZZP9"/>
<evidence type="ECO:0000259" key="5">
    <source>
        <dbReference type="Pfam" id="PF00296"/>
    </source>
</evidence>
<feature type="domain" description="Luciferase-like" evidence="5">
    <location>
        <begin position="16"/>
        <end position="218"/>
    </location>
</feature>
<evidence type="ECO:0000256" key="2">
    <source>
        <dbReference type="ARBA" id="ARBA00022643"/>
    </source>
</evidence>
<dbReference type="Gene3D" id="3.20.20.30">
    <property type="entry name" value="Luciferase-like domain"/>
    <property type="match status" value="1"/>
</dbReference>
<reference evidence="6" key="1">
    <citation type="submission" date="2022-08" db="EMBL/GenBank/DDBJ databases">
        <authorList>
            <person name="Tistechok S."/>
            <person name="Samborskyy M."/>
            <person name="Roman I."/>
        </authorList>
    </citation>
    <scope>NUCLEOTIDE SEQUENCE</scope>
    <source>
        <strain evidence="6">DSM 103496</strain>
    </source>
</reference>
<dbReference type="GO" id="GO:0008726">
    <property type="term" value="F:alkanesulfonate monooxygenase activity"/>
    <property type="evidence" value="ECO:0007669"/>
    <property type="project" value="TreeGrafter"/>
</dbReference>
<dbReference type="PANTHER" id="PTHR42847">
    <property type="entry name" value="ALKANESULFONATE MONOOXYGENASE"/>
    <property type="match status" value="1"/>
</dbReference>
<dbReference type="InterPro" id="IPR036661">
    <property type="entry name" value="Luciferase-like_sf"/>
</dbReference>
<dbReference type="Pfam" id="PF00296">
    <property type="entry name" value="Bac_luciferase"/>
    <property type="match status" value="1"/>
</dbReference>
<dbReference type="GO" id="GO:0046306">
    <property type="term" value="P:alkanesulfonate catabolic process"/>
    <property type="evidence" value="ECO:0007669"/>
    <property type="project" value="TreeGrafter"/>
</dbReference>
<dbReference type="RefSeq" id="WP_259623203.1">
    <property type="nucleotide sequence ID" value="NZ_JANYMP010000005.1"/>
</dbReference>
<evidence type="ECO:0000313" key="6">
    <source>
        <dbReference type="EMBL" id="MCS7477689.1"/>
    </source>
</evidence>
<accession>A0A9X2ZZP9</accession>
<gene>
    <name evidence="6" type="ORF">NZH93_12565</name>
</gene>
<dbReference type="Proteomes" id="UP001141259">
    <property type="component" value="Unassembled WGS sequence"/>
</dbReference>
<protein>
    <submittedName>
        <fullName evidence="6">LLM class flavin-dependent oxidoreductase</fullName>
    </submittedName>
</protein>
<dbReference type="InterPro" id="IPR011251">
    <property type="entry name" value="Luciferase-like_dom"/>
</dbReference>
<dbReference type="SUPFAM" id="SSF51679">
    <property type="entry name" value="Bacterial luciferase-like"/>
    <property type="match status" value="1"/>
</dbReference>
<dbReference type="PANTHER" id="PTHR42847:SF4">
    <property type="entry name" value="ALKANESULFONATE MONOOXYGENASE-RELATED"/>
    <property type="match status" value="1"/>
</dbReference>
<keyword evidence="1" id="KW-0285">Flavoprotein</keyword>
<sequence>MRHAVNVPIFDGYADPRVVAVLAAAAEQAGWDGFFVADHLLTDFGMVLPIGDAWITLAAVAARTERLRIGPMVTPLARRRPWKVARETVALDVLSGGRLVLGVGLGYPPDADFERFGEDGSATVRAAKLDEALSIVTGLWTGVEFEHLGTHYSVRPTTFQPRPVQTPRIPVWVGGVWPRPRPFRRAARWDGVVPMGEGLFYTEMMKPAEIRAVAAFVARHRENDEPFDLVHWGVTPHGSAGAVMDDYAEAGATWWMETLDPWSNGWSGTGPWPIDRMTERVLRGPRG</sequence>
<keyword evidence="2" id="KW-0288">FMN</keyword>
<comment type="caution">
    <text evidence="6">The sequence shown here is derived from an EMBL/GenBank/DDBJ whole genome shotgun (WGS) entry which is preliminary data.</text>
</comment>
<name>A0A9X2ZZP9_9PSEU</name>
<dbReference type="InterPro" id="IPR050172">
    <property type="entry name" value="SsuD_RutA_monooxygenase"/>
</dbReference>
<proteinExistence type="predicted"/>
<dbReference type="EMBL" id="JANYMP010000005">
    <property type="protein sequence ID" value="MCS7477689.1"/>
    <property type="molecule type" value="Genomic_DNA"/>
</dbReference>
<keyword evidence="7" id="KW-1185">Reference proteome</keyword>
<evidence type="ECO:0000256" key="4">
    <source>
        <dbReference type="ARBA" id="ARBA00023033"/>
    </source>
</evidence>
<evidence type="ECO:0000313" key="7">
    <source>
        <dbReference type="Proteomes" id="UP001141259"/>
    </source>
</evidence>
<organism evidence="6 7">
    <name type="scientific">Umezawaea endophytica</name>
    <dbReference type="NCBI Taxonomy" id="1654476"/>
    <lineage>
        <taxon>Bacteria</taxon>
        <taxon>Bacillati</taxon>
        <taxon>Actinomycetota</taxon>
        <taxon>Actinomycetes</taxon>
        <taxon>Pseudonocardiales</taxon>
        <taxon>Pseudonocardiaceae</taxon>
        <taxon>Umezawaea</taxon>
    </lineage>
</organism>
<keyword evidence="3" id="KW-0560">Oxidoreductase</keyword>